<keyword evidence="3 10" id="KW-1003">Cell membrane</keyword>
<evidence type="ECO:0000313" key="12">
    <source>
        <dbReference type="EMBL" id="GAA4964629.1"/>
    </source>
</evidence>
<comment type="caution">
    <text evidence="12">The sequence shown here is derived from an EMBL/GenBank/DDBJ whole genome shotgun (WGS) entry which is preliminary data.</text>
</comment>
<comment type="function">
    <text evidence="10">Na(+)/H(+) antiporter that extrudes sodium in exchange for external protons.</text>
</comment>
<dbReference type="PANTHER" id="PTHR10110">
    <property type="entry name" value="SODIUM/HYDROGEN EXCHANGER"/>
    <property type="match status" value="1"/>
</dbReference>
<dbReference type="Gene3D" id="6.10.140.1330">
    <property type="match status" value="1"/>
</dbReference>
<evidence type="ECO:0000256" key="5">
    <source>
        <dbReference type="ARBA" id="ARBA00022989"/>
    </source>
</evidence>
<dbReference type="InterPro" id="IPR004705">
    <property type="entry name" value="Cation/H_exchanger_CPA1_bac"/>
</dbReference>
<feature type="transmembrane region" description="Helical" evidence="10">
    <location>
        <begin position="309"/>
        <end position="330"/>
    </location>
</feature>
<dbReference type="RefSeq" id="WP_345710710.1">
    <property type="nucleotide sequence ID" value="NZ_BAABIL010000053.1"/>
</dbReference>
<keyword evidence="13" id="KW-1185">Reference proteome</keyword>
<keyword evidence="2 10" id="KW-0813">Transport</keyword>
<feature type="transmembrane region" description="Helical" evidence="10">
    <location>
        <begin position="114"/>
        <end position="136"/>
    </location>
</feature>
<evidence type="ECO:0000256" key="10">
    <source>
        <dbReference type="RuleBase" id="RU366002"/>
    </source>
</evidence>
<evidence type="ECO:0000259" key="11">
    <source>
        <dbReference type="Pfam" id="PF00999"/>
    </source>
</evidence>
<gene>
    <name evidence="12" type="ORF">GCM10023225_04630</name>
</gene>
<evidence type="ECO:0000256" key="2">
    <source>
        <dbReference type="ARBA" id="ARBA00022448"/>
    </source>
</evidence>
<dbReference type="EMBL" id="BAABIL010000053">
    <property type="protein sequence ID" value="GAA4964629.1"/>
    <property type="molecule type" value="Genomic_DNA"/>
</dbReference>
<keyword evidence="6 10" id="KW-0915">Sodium</keyword>
<feature type="transmembrane region" description="Helical" evidence="10">
    <location>
        <begin position="6"/>
        <end position="24"/>
    </location>
</feature>
<organism evidence="12 13">
    <name type="scientific">Kineococcus glutinatus</name>
    <dbReference type="NCBI Taxonomy" id="1070872"/>
    <lineage>
        <taxon>Bacteria</taxon>
        <taxon>Bacillati</taxon>
        <taxon>Actinomycetota</taxon>
        <taxon>Actinomycetes</taxon>
        <taxon>Kineosporiales</taxon>
        <taxon>Kineosporiaceae</taxon>
        <taxon>Kineococcus</taxon>
    </lineage>
</organism>
<name>A0ABP9H972_9ACTN</name>
<evidence type="ECO:0000256" key="6">
    <source>
        <dbReference type="ARBA" id="ARBA00023053"/>
    </source>
</evidence>
<comment type="subcellular location">
    <subcellularLocation>
        <location evidence="1 10">Cell membrane</location>
        <topology evidence="1 10">Multi-pass membrane protein</topology>
    </subcellularLocation>
</comment>
<evidence type="ECO:0000256" key="3">
    <source>
        <dbReference type="ARBA" id="ARBA00022475"/>
    </source>
</evidence>
<evidence type="ECO:0000256" key="7">
    <source>
        <dbReference type="ARBA" id="ARBA00023065"/>
    </source>
</evidence>
<feature type="transmembrane region" description="Helical" evidence="10">
    <location>
        <begin position="88"/>
        <end position="108"/>
    </location>
</feature>
<dbReference type="InterPro" id="IPR006153">
    <property type="entry name" value="Cation/H_exchanger_TM"/>
</dbReference>
<feature type="transmembrane region" description="Helical" evidence="10">
    <location>
        <begin position="385"/>
        <end position="412"/>
    </location>
</feature>
<feature type="domain" description="Cation/H+ exchanger transmembrane" evidence="11">
    <location>
        <begin position="15"/>
        <end position="409"/>
    </location>
</feature>
<dbReference type="InterPro" id="IPR018422">
    <property type="entry name" value="Cation/H_exchanger_CPA1"/>
</dbReference>
<dbReference type="Pfam" id="PF00999">
    <property type="entry name" value="Na_H_Exchanger"/>
    <property type="match status" value="1"/>
</dbReference>
<evidence type="ECO:0000313" key="13">
    <source>
        <dbReference type="Proteomes" id="UP001501195"/>
    </source>
</evidence>
<dbReference type="PANTHER" id="PTHR10110:SF86">
    <property type="entry name" value="SODIUM_HYDROGEN EXCHANGER 7"/>
    <property type="match status" value="1"/>
</dbReference>
<proteinExistence type="inferred from homology"/>
<feature type="transmembrane region" description="Helical" evidence="10">
    <location>
        <begin position="350"/>
        <end position="370"/>
    </location>
</feature>
<dbReference type="NCBIfam" id="TIGR00831">
    <property type="entry name" value="a_cpa1"/>
    <property type="match status" value="1"/>
</dbReference>
<reference evidence="13" key="1">
    <citation type="journal article" date="2019" name="Int. J. Syst. Evol. Microbiol.">
        <title>The Global Catalogue of Microorganisms (GCM) 10K type strain sequencing project: providing services to taxonomists for standard genome sequencing and annotation.</title>
        <authorList>
            <consortium name="The Broad Institute Genomics Platform"/>
            <consortium name="The Broad Institute Genome Sequencing Center for Infectious Disease"/>
            <person name="Wu L."/>
            <person name="Ma J."/>
        </authorList>
    </citation>
    <scope>NUCLEOTIDE SEQUENCE [LARGE SCALE GENOMIC DNA]</scope>
    <source>
        <strain evidence="13">JCM 18126</strain>
    </source>
</reference>
<keyword evidence="10" id="KW-0050">Antiport</keyword>
<evidence type="ECO:0000256" key="4">
    <source>
        <dbReference type="ARBA" id="ARBA00022692"/>
    </source>
</evidence>
<feature type="transmembrane region" description="Helical" evidence="10">
    <location>
        <begin position="31"/>
        <end position="51"/>
    </location>
</feature>
<evidence type="ECO:0000256" key="1">
    <source>
        <dbReference type="ARBA" id="ARBA00004651"/>
    </source>
</evidence>
<accession>A0ABP9H972</accession>
<protein>
    <submittedName>
        <fullName evidence="12">Na+/H+ antiporter</fullName>
    </submittedName>
</protein>
<comment type="similarity">
    <text evidence="10">Belongs to the monovalent cation:proton antiporter 1 (CPA1) transporter (TC 2.A.36) family.</text>
</comment>
<feature type="transmembrane region" description="Helical" evidence="10">
    <location>
        <begin position="271"/>
        <end position="289"/>
    </location>
</feature>
<keyword evidence="8 10" id="KW-0472">Membrane</keyword>
<keyword evidence="4 10" id="KW-0812">Transmembrane</keyword>
<sequence>MHGFHGLVEVLLLLLAVTAIAGAARRYGLPGPILLVLAGVLASGVPGVPGYELDPGFVLVLVLPPLLYSAALTSSLQGFRQYRRPIGLLSVGYVLFGTLLVGFAAHALVPGLPLATALVLGAVVAPPDAVAASAVARRMGLPRKIMTILEGESLVNDATALTAYRVAVAAAVTGGFSLLEGAARFAWASAGGVAIGLLVAVVVVWVRRRLDDPVVENAVSLLTPFAAFLPAEEVGASGVLAVVVAGLLLGNRNPVVVGSAARMQTAAVWRMVDFVLEGVVFALIGLQLPRVLEALADNGRSAGELALSALAVVAVVVLGRFAWVFPATYLPPLLSRRVRAREGWPPWRGLVVVSWAGMRGVVSLAAAFAVPEVDEAGAPLPGRDLLLFLTFCVIAATLVVQGSTLAAVIRLVGVRQDPGQDRLSAAAAVETAASAALADLEEQLAREEEPLPPGVEERLRQVVEARRLRAWERLGRQDVETPSAAYRRLRVRMLGVERRTLVRLRDEGRIPDELLHEALRELDHEESLLTA</sequence>
<evidence type="ECO:0000256" key="9">
    <source>
        <dbReference type="ARBA" id="ARBA00023201"/>
    </source>
</evidence>
<keyword evidence="9 10" id="KW-0739">Sodium transport</keyword>
<feature type="transmembrane region" description="Helical" evidence="10">
    <location>
        <begin position="226"/>
        <end position="250"/>
    </location>
</feature>
<feature type="transmembrane region" description="Helical" evidence="10">
    <location>
        <begin position="185"/>
        <end position="206"/>
    </location>
</feature>
<evidence type="ECO:0000256" key="8">
    <source>
        <dbReference type="ARBA" id="ARBA00023136"/>
    </source>
</evidence>
<feature type="transmembrane region" description="Helical" evidence="10">
    <location>
        <begin position="57"/>
        <end position="76"/>
    </location>
</feature>
<keyword evidence="5 10" id="KW-1133">Transmembrane helix</keyword>
<dbReference type="Proteomes" id="UP001501195">
    <property type="component" value="Unassembled WGS sequence"/>
</dbReference>
<keyword evidence="7 10" id="KW-0406">Ion transport</keyword>